<keyword evidence="1" id="KW-0175">Coiled coil</keyword>
<dbReference type="CDD" id="cd07277">
    <property type="entry name" value="PX_RUN"/>
    <property type="match status" value="1"/>
</dbReference>
<feature type="compositionally biased region" description="Polar residues" evidence="2">
    <location>
        <begin position="310"/>
        <end position="321"/>
    </location>
</feature>
<dbReference type="CDD" id="cd17689">
    <property type="entry name" value="RUN_SNX29"/>
    <property type="match status" value="1"/>
</dbReference>
<dbReference type="InterPro" id="IPR001683">
    <property type="entry name" value="PX_dom"/>
</dbReference>
<gene>
    <name evidence="5" type="ORF">DSTB1V02_LOCUS2651</name>
</gene>
<feature type="region of interest" description="Disordered" evidence="2">
    <location>
        <begin position="310"/>
        <end position="329"/>
    </location>
</feature>
<feature type="region of interest" description="Disordered" evidence="2">
    <location>
        <begin position="335"/>
        <end position="355"/>
    </location>
</feature>
<proteinExistence type="predicted"/>
<dbReference type="Proteomes" id="UP000677054">
    <property type="component" value="Unassembled WGS sequence"/>
</dbReference>
<dbReference type="Gene3D" id="3.30.1520.10">
    <property type="entry name" value="Phox-like domain"/>
    <property type="match status" value="1"/>
</dbReference>
<accession>A0A7R8X8T9</accession>
<feature type="compositionally biased region" description="Polar residues" evidence="2">
    <location>
        <begin position="335"/>
        <end position="351"/>
    </location>
</feature>
<dbReference type="InterPro" id="IPR004012">
    <property type="entry name" value="Run_dom"/>
</dbReference>
<dbReference type="InterPro" id="IPR037916">
    <property type="entry name" value="SNX29_PX"/>
</dbReference>
<dbReference type="PROSITE" id="PS50195">
    <property type="entry name" value="PX"/>
    <property type="match status" value="1"/>
</dbReference>
<feature type="region of interest" description="Disordered" evidence="2">
    <location>
        <begin position="370"/>
        <end position="428"/>
    </location>
</feature>
<dbReference type="OrthoDB" id="93876at2759"/>
<dbReference type="SMART" id="SM00312">
    <property type="entry name" value="PX"/>
    <property type="match status" value="1"/>
</dbReference>
<organism evidence="5">
    <name type="scientific">Darwinula stevensoni</name>
    <dbReference type="NCBI Taxonomy" id="69355"/>
    <lineage>
        <taxon>Eukaryota</taxon>
        <taxon>Metazoa</taxon>
        <taxon>Ecdysozoa</taxon>
        <taxon>Arthropoda</taxon>
        <taxon>Crustacea</taxon>
        <taxon>Oligostraca</taxon>
        <taxon>Ostracoda</taxon>
        <taxon>Podocopa</taxon>
        <taxon>Podocopida</taxon>
        <taxon>Darwinulocopina</taxon>
        <taxon>Darwinuloidea</taxon>
        <taxon>Darwinulidae</taxon>
        <taxon>Darwinula</taxon>
    </lineage>
</organism>
<dbReference type="Pfam" id="PF02759">
    <property type="entry name" value="RUN"/>
    <property type="match status" value="1"/>
</dbReference>
<evidence type="ECO:0000313" key="5">
    <source>
        <dbReference type="EMBL" id="CAD7242698.1"/>
    </source>
</evidence>
<evidence type="ECO:0008006" key="7">
    <source>
        <dbReference type="Google" id="ProtNLM"/>
    </source>
</evidence>
<evidence type="ECO:0000256" key="1">
    <source>
        <dbReference type="SAM" id="Coils"/>
    </source>
</evidence>
<dbReference type="Gene3D" id="1.20.58.900">
    <property type="match status" value="1"/>
</dbReference>
<keyword evidence="6" id="KW-1185">Reference proteome</keyword>
<reference evidence="5" key="1">
    <citation type="submission" date="2020-11" db="EMBL/GenBank/DDBJ databases">
        <authorList>
            <person name="Tran Van P."/>
        </authorList>
    </citation>
    <scope>NUCLEOTIDE SEQUENCE</scope>
</reference>
<dbReference type="EMBL" id="CAJPEV010000305">
    <property type="protein sequence ID" value="CAG0883735.1"/>
    <property type="molecule type" value="Genomic_DNA"/>
</dbReference>
<dbReference type="InterPro" id="IPR037213">
    <property type="entry name" value="Run_dom_sf"/>
</dbReference>
<dbReference type="SUPFAM" id="SSF140741">
    <property type="entry name" value="RUN domain-like"/>
    <property type="match status" value="1"/>
</dbReference>
<evidence type="ECO:0000259" key="4">
    <source>
        <dbReference type="PROSITE" id="PS50826"/>
    </source>
</evidence>
<evidence type="ECO:0000256" key="2">
    <source>
        <dbReference type="SAM" id="MobiDB-lite"/>
    </source>
</evidence>
<dbReference type="PANTHER" id="PTHR47194:SF3">
    <property type="entry name" value="SORTING NEXIN 29"/>
    <property type="match status" value="1"/>
</dbReference>
<name>A0A7R8X8T9_9CRUS</name>
<dbReference type="PROSITE" id="PS50826">
    <property type="entry name" value="RUN"/>
    <property type="match status" value="1"/>
</dbReference>
<dbReference type="SUPFAM" id="SSF64268">
    <property type="entry name" value="PX domain"/>
    <property type="match status" value="1"/>
</dbReference>
<feature type="domain" description="PX" evidence="3">
    <location>
        <begin position="621"/>
        <end position="744"/>
    </location>
</feature>
<feature type="region of interest" description="Disordered" evidence="2">
    <location>
        <begin position="743"/>
        <end position="776"/>
    </location>
</feature>
<dbReference type="AlphaFoldDB" id="A0A7R8X8T9"/>
<feature type="compositionally biased region" description="Low complexity" evidence="2">
    <location>
        <begin position="415"/>
        <end position="428"/>
    </location>
</feature>
<feature type="coiled-coil region" evidence="1">
    <location>
        <begin position="440"/>
        <end position="499"/>
    </location>
</feature>
<dbReference type="GO" id="GO:0035091">
    <property type="term" value="F:phosphatidylinositol binding"/>
    <property type="evidence" value="ECO:0007669"/>
    <property type="project" value="InterPro"/>
</dbReference>
<dbReference type="PANTHER" id="PTHR47194">
    <property type="entry name" value="SORTING NEXIN-29-RELATED"/>
    <property type="match status" value="1"/>
</dbReference>
<dbReference type="InterPro" id="IPR047329">
    <property type="entry name" value="RUN_SNX29"/>
</dbReference>
<evidence type="ECO:0000259" key="3">
    <source>
        <dbReference type="PROSITE" id="PS50195"/>
    </source>
</evidence>
<evidence type="ECO:0000313" key="6">
    <source>
        <dbReference type="Proteomes" id="UP000677054"/>
    </source>
</evidence>
<feature type="region of interest" description="Disordered" evidence="2">
    <location>
        <begin position="596"/>
        <end position="619"/>
    </location>
</feature>
<dbReference type="SMART" id="SM00593">
    <property type="entry name" value="RUN"/>
    <property type="match status" value="1"/>
</dbReference>
<dbReference type="InterPro" id="IPR036871">
    <property type="entry name" value="PX_dom_sf"/>
</dbReference>
<dbReference type="EMBL" id="LR899822">
    <property type="protein sequence ID" value="CAD7242698.1"/>
    <property type="molecule type" value="Genomic_DNA"/>
</dbReference>
<protein>
    <recommendedName>
        <fullName evidence="7">Sorting nexin-29</fullName>
    </recommendedName>
</protein>
<sequence>MPKMERKAKEKQDMLRSLLDAVKQCQIRFGGRSELATENDPRVSILCAQFETVFQHGLKKPPHSHGPVQSLKNVTEKMSQSLVPFRDQVNNVFWNVVRGVLSRHDYQRYLLLGEITTDWGRGRAWLRAALNEHSLERYLQMILCEEEKLSEFYEPWAFLQDAERSSMLPTMAAGLGSILFAIKIDNKELNDLPYYVTSEQGISSGVPSGKYQDPEPVYSASPAEKGMDLKKERRRRKRQTPRNLVSLGPEDGMNAGGESWKYVQQHLQSREHLISVSSGDSSLLSSDIMSCDSRDAFEPVVVQDPPLSQLQPVTRSNQTHHSSPDLLISLPRSNTTQHAIRSDGSSPTSCKALTPVSEPSIGMLIPVIPQKPASSFKPDSESESQAEGKLAVESENYDSASVKSGNSDDKDIMVPSPSISDLSSHSGDPSAKCAATLSEKTTLEAKCLELNNLLKEEKERVNVLKAEAEETNRLLRERKEQMNSKHQALIRENELLKHQLKKYVGAVQMLRQDGKSAHETLASLESSQHQILEPSHSLLAHIQVQEESQYELKLIQVAEMHGELMEFNERLQRVIRIKEATIRRLREELIELRGPFAEEGQSSDDEASVTSDYDNSSLSPSSRALINIWIPSAFLTGGSTDIHHVYIRIRDDEWNVYRRYSQFYAFHKKLKQDYPLVSTFDFPPKRTIGNKDSKFVEERRRRLQHYLRCVLNMLVQHCPELANNPERIILTRLIPFFKEHSRLTERQQQNHRSSSRNPFSRRRNTSESHHPHYTGL</sequence>
<feature type="region of interest" description="Disordered" evidence="2">
    <location>
        <begin position="205"/>
        <end position="256"/>
    </location>
</feature>
<feature type="domain" description="RUN" evidence="4">
    <location>
        <begin position="37"/>
        <end position="187"/>
    </location>
</feature>
<dbReference type="Pfam" id="PF00787">
    <property type="entry name" value="PX"/>
    <property type="match status" value="1"/>
</dbReference>